<feature type="chain" id="PRO_5034859399" evidence="1">
    <location>
        <begin position="24"/>
        <end position="154"/>
    </location>
</feature>
<reference evidence="2" key="3">
    <citation type="submission" date="2025-09" db="UniProtKB">
        <authorList>
            <consortium name="Ensembl"/>
        </authorList>
    </citation>
    <scope>IDENTIFICATION</scope>
</reference>
<dbReference type="PANTHER" id="PTHR35073">
    <property type="entry name" value="OTOSPIRALIN"/>
    <property type="match status" value="1"/>
</dbReference>
<protein>
    <submittedName>
        <fullName evidence="2">Otospiralin</fullName>
    </submittedName>
</protein>
<organism evidence="2 3">
    <name type="scientific">Bos mutus grunniens</name>
    <name type="common">Wild yak</name>
    <name type="synonym">Bos grunniens</name>
    <dbReference type="NCBI Taxonomy" id="30521"/>
    <lineage>
        <taxon>Eukaryota</taxon>
        <taxon>Metazoa</taxon>
        <taxon>Chordata</taxon>
        <taxon>Craniata</taxon>
        <taxon>Vertebrata</taxon>
        <taxon>Euteleostomi</taxon>
        <taxon>Mammalia</taxon>
        <taxon>Eutheria</taxon>
        <taxon>Laurasiatheria</taxon>
        <taxon>Artiodactyla</taxon>
        <taxon>Ruminantia</taxon>
        <taxon>Pecora</taxon>
        <taxon>Bovidae</taxon>
        <taxon>Bovinae</taxon>
        <taxon>Bos</taxon>
    </lineage>
</organism>
<evidence type="ECO:0000313" key="2">
    <source>
        <dbReference type="Ensembl" id="ENSBGRP00000037228.1"/>
    </source>
</evidence>
<gene>
    <name evidence="2" type="primary">OTOS</name>
</gene>
<dbReference type="GO" id="GO:0007605">
    <property type="term" value="P:sensory perception of sound"/>
    <property type="evidence" value="ECO:0007669"/>
    <property type="project" value="InterPro"/>
</dbReference>
<reference evidence="2" key="2">
    <citation type="submission" date="2025-08" db="UniProtKB">
        <authorList>
            <consortium name="Ensembl"/>
        </authorList>
    </citation>
    <scope>IDENTIFICATION</scope>
</reference>
<accession>A0A8B9YRT9</accession>
<dbReference type="AlphaFoldDB" id="A0A8B9YRT9"/>
<evidence type="ECO:0000256" key="1">
    <source>
        <dbReference type="SAM" id="SignalP"/>
    </source>
</evidence>
<evidence type="ECO:0000313" key="3">
    <source>
        <dbReference type="Proteomes" id="UP000694520"/>
    </source>
</evidence>
<dbReference type="Proteomes" id="UP000694520">
    <property type="component" value="Chromosome 3"/>
</dbReference>
<keyword evidence="3" id="KW-1185">Reference proteome</keyword>
<feature type="signal peptide" evidence="1">
    <location>
        <begin position="1"/>
        <end position="23"/>
    </location>
</feature>
<dbReference type="InterPro" id="IPR028224">
    <property type="entry name" value="Otospiralin"/>
</dbReference>
<dbReference type="Pfam" id="PF15182">
    <property type="entry name" value="OTOS"/>
    <property type="match status" value="1"/>
</dbReference>
<keyword evidence="1" id="KW-0732">Signal</keyword>
<dbReference type="Ensembl" id="ENSBGRT00000043079.1">
    <property type="protein sequence ID" value="ENSBGRP00000037228.1"/>
    <property type="gene ID" value="ENSBGRG00000023306.1"/>
</dbReference>
<dbReference type="PANTHER" id="PTHR35073:SF1">
    <property type="entry name" value="OTOSPIRALIN"/>
    <property type="match status" value="1"/>
</dbReference>
<proteinExistence type="predicted"/>
<name>A0A8B9YRT9_BOSMU</name>
<dbReference type="GeneTree" id="ENSGT00390000011600"/>
<sequence length="154" mass="16304">MKTLRTCLFTGAVFLGGAHLGVAGGGGDLGRRGSGGGRGRQGSGAGVSHPSGFLWLQVAGVALGKMPARLPPGLVLCLLLVPLAGAKPVQEEGDPHAELPAMPYWPFSTSDFWNYVQHFQALGAYPQLEDMARTFFAHFPLGTTLGFHVPYREE</sequence>
<reference evidence="2" key="1">
    <citation type="submission" date="2019-05" db="EMBL/GenBank/DDBJ databases">
        <authorList>
            <person name="Zhang S."/>
            <person name="Liu J."/>
        </authorList>
    </citation>
    <scope>NUCLEOTIDE SEQUENCE [LARGE SCALE GENOMIC DNA]</scope>
</reference>